<dbReference type="PROSITE" id="PS01031">
    <property type="entry name" value="SHSP"/>
    <property type="match status" value="1"/>
</dbReference>
<dbReference type="Proteomes" id="UP000248410">
    <property type="component" value="Chromosome"/>
</dbReference>
<dbReference type="EMBL" id="CP029288">
    <property type="protein sequence ID" value="AWR96622.1"/>
    <property type="molecule type" value="Genomic_DNA"/>
</dbReference>
<accession>A0A2U9IKQ0</accession>
<dbReference type="InterPro" id="IPR007052">
    <property type="entry name" value="CS_dom"/>
</dbReference>
<feature type="domain" description="CS" evidence="4">
    <location>
        <begin position="82"/>
        <end position="172"/>
    </location>
</feature>
<dbReference type="Gene3D" id="2.60.40.790">
    <property type="match status" value="1"/>
</dbReference>
<feature type="domain" description="SHSP" evidence="3">
    <location>
        <begin position="77"/>
        <end position="172"/>
    </location>
</feature>
<dbReference type="AlphaFoldDB" id="A0A2U9IKQ0"/>
<reference evidence="5 6" key="1">
    <citation type="submission" date="2018-05" db="EMBL/GenBank/DDBJ databases">
        <title>Complete Genome Sequences of Extremely Thermoacidophilic, Metal-Mobilizing Type-Strain Members of the Archaeal Family Sulfolobaceae: Acidianus brierleyi DSM-1651T, Acidianus sulfidivorans DSM-18786T, Metallosphaera hakonensis DSM-7519T, and Metallosphaera prunae DSM-10039T.</title>
        <authorList>
            <person name="Counts J.A."/>
            <person name="Kelly R.M."/>
        </authorList>
    </citation>
    <scope>NUCLEOTIDE SEQUENCE [LARGE SCALE GENOMIC DNA]</scope>
    <source>
        <strain evidence="5 6">JP7</strain>
    </source>
</reference>
<dbReference type="GeneID" id="36836906"/>
<dbReference type="RefSeq" id="WP_110379512.1">
    <property type="nucleotide sequence ID" value="NZ_CP029288.2"/>
</dbReference>
<dbReference type="PROSITE" id="PS51203">
    <property type="entry name" value="CS"/>
    <property type="match status" value="1"/>
</dbReference>
<dbReference type="PANTHER" id="PTHR11527">
    <property type="entry name" value="HEAT-SHOCK PROTEIN 20 FAMILY MEMBER"/>
    <property type="match status" value="1"/>
</dbReference>
<sequence length="172" mass="19536">MSSKKKRYSDIFDYFDDMIREIEEEFENMEKEFFKNAGKGDVKTFGPYVYGFSVTIGPDGKPVVEEFGNVKRLGNKPIISEEREPLVDVIEKGDEVRVIAEVPGVDKNNIKVKVNGVKLTISAQEGDKKFYKEVELPAEVDENSAKANYKNGVLEIIFKKKETNTGKEIKVE</sequence>
<proteinExistence type="inferred from homology"/>
<dbReference type="NCBIfam" id="NF041800">
    <property type="entry name" value="Hsp20"/>
    <property type="match status" value="1"/>
</dbReference>
<dbReference type="InterPro" id="IPR031107">
    <property type="entry name" value="Small_HSP"/>
</dbReference>
<dbReference type="OrthoDB" id="26084at2157"/>
<comment type="similarity">
    <text evidence="1 2">Belongs to the small heat shock protein (HSP20) family.</text>
</comment>
<evidence type="ECO:0000259" key="3">
    <source>
        <dbReference type="PROSITE" id="PS01031"/>
    </source>
</evidence>
<evidence type="ECO:0000313" key="6">
    <source>
        <dbReference type="Proteomes" id="UP000248410"/>
    </source>
</evidence>
<evidence type="ECO:0000313" key="5">
    <source>
        <dbReference type="EMBL" id="AWR96622.1"/>
    </source>
</evidence>
<dbReference type="SUPFAM" id="SSF49764">
    <property type="entry name" value="HSP20-like chaperones"/>
    <property type="match status" value="1"/>
</dbReference>
<organism evidence="5 6">
    <name type="scientific">Acidianus sulfidivorans JP7</name>
    <dbReference type="NCBI Taxonomy" id="619593"/>
    <lineage>
        <taxon>Archaea</taxon>
        <taxon>Thermoproteota</taxon>
        <taxon>Thermoprotei</taxon>
        <taxon>Sulfolobales</taxon>
        <taxon>Sulfolobaceae</taxon>
        <taxon>Acidianus</taxon>
    </lineage>
</organism>
<dbReference type="CDD" id="cd06464">
    <property type="entry name" value="ACD_sHsps-like"/>
    <property type="match status" value="1"/>
</dbReference>
<evidence type="ECO:0000259" key="4">
    <source>
        <dbReference type="PROSITE" id="PS51203"/>
    </source>
</evidence>
<evidence type="ECO:0000256" key="2">
    <source>
        <dbReference type="RuleBase" id="RU003616"/>
    </source>
</evidence>
<dbReference type="InterPro" id="IPR002068">
    <property type="entry name" value="A-crystallin/Hsp20_dom"/>
</dbReference>
<evidence type="ECO:0000256" key="1">
    <source>
        <dbReference type="PROSITE-ProRule" id="PRU00285"/>
    </source>
</evidence>
<dbReference type="Pfam" id="PF00011">
    <property type="entry name" value="HSP20"/>
    <property type="match status" value="1"/>
</dbReference>
<gene>
    <name evidence="5" type="ORF">DFR86_03015</name>
</gene>
<name>A0A2U9IKQ0_9CREN</name>
<dbReference type="KEGG" id="asul:DFR86_03015"/>
<keyword evidence="6" id="KW-1185">Reference proteome</keyword>
<dbReference type="InterPro" id="IPR008978">
    <property type="entry name" value="HSP20-like_chaperone"/>
</dbReference>
<protein>
    <submittedName>
        <fullName evidence="5">Heat-shock protein Hsp20</fullName>
    </submittedName>
</protein>